<keyword evidence="8" id="KW-1133">Transmembrane helix</keyword>
<feature type="compositionally biased region" description="Polar residues" evidence="7">
    <location>
        <begin position="39"/>
        <end position="48"/>
    </location>
</feature>
<feature type="compositionally biased region" description="Basic and acidic residues" evidence="7">
    <location>
        <begin position="111"/>
        <end position="122"/>
    </location>
</feature>
<feature type="region of interest" description="Disordered" evidence="7">
    <location>
        <begin position="218"/>
        <end position="260"/>
    </location>
</feature>
<dbReference type="SUPFAM" id="SSF140102">
    <property type="entry name" value="ISY1 domain-like"/>
    <property type="match status" value="1"/>
</dbReference>
<dbReference type="Gene3D" id="1.10.287.660">
    <property type="entry name" value="Helix hairpin bin"/>
    <property type="match status" value="1"/>
</dbReference>
<dbReference type="AlphaFoldDB" id="A0A8J7P813"/>
<dbReference type="GO" id="GO:0000350">
    <property type="term" value="P:generation of catalytic spliceosome for second transesterification step"/>
    <property type="evidence" value="ECO:0007669"/>
    <property type="project" value="InterPro"/>
</dbReference>
<feature type="region of interest" description="Disordered" evidence="7">
    <location>
        <begin position="7"/>
        <end position="78"/>
    </location>
</feature>
<gene>
    <name evidence="9" type="primary">Isy1</name>
    <name evidence="9" type="ORF">GTO95_0002021</name>
</gene>
<accession>A0A8J7P813</accession>
<dbReference type="EMBL" id="JAAWVO010075275">
    <property type="protein sequence ID" value="MBN3325345.1"/>
    <property type="molecule type" value="Genomic_DNA"/>
</dbReference>
<proteinExistence type="inferred from homology"/>
<evidence type="ECO:0000256" key="2">
    <source>
        <dbReference type="ARBA" id="ARBA00007002"/>
    </source>
</evidence>
<evidence type="ECO:0000256" key="5">
    <source>
        <dbReference type="ARBA" id="ARBA00070851"/>
    </source>
</evidence>
<comment type="similarity">
    <text evidence="2">Belongs to the ISY1 family.</text>
</comment>
<dbReference type="InterPro" id="IPR029012">
    <property type="entry name" value="Helix_hairpin_bin_sf"/>
</dbReference>
<feature type="transmembrane region" description="Helical" evidence="8">
    <location>
        <begin position="649"/>
        <end position="672"/>
    </location>
</feature>
<dbReference type="Pfam" id="PF06246">
    <property type="entry name" value="Isy1"/>
    <property type="match status" value="2"/>
</dbReference>
<evidence type="ECO:0000256" key="4">
    <source>
        <dbReference type="ARBA" id="ARBA00065310"/>
    </source>
</evidence>
<organism evidence="9 10">
    <name type="scientific">Atractosteus spatula</name>
    <name type="common">Alligator gar</name>
    <name type="synonym">Lepisosteus spatula</name>
    <dbReference type="NCBI Taxonomy" id="7917"/>
    <lineage>
        <taxon>Eukaryota</taxon>
        <taxon>Metazoa</taxon>
        <taxon>Chordata</taxon>
        <taxon>Craniata</taxon>
        <taxon>Vertebrata</taxon>
        <taxon>Euteleostomi</taxon>
        <taxon>Actinopterygii</taxon>
        <taxon>Neopterygii</taxon>
        <taxon>Holostei</taxon>
        <taxon>Semionotiformes</taxon>
        <taxon>Lepisosteidae</taxon>
        <taxon>Atractosteus</taxon>
    </lineage>
</organism>
<dbReference type="FunFam" id="1.10.287.660:FF:000001">
    <property type="entry name" value="pre-mRNA-splicing factor ISY1 homolog"/>
    <property type="match status" value="1"/>
</dbReference>
<dbReference type="GO" id="GO:0005634">
    <property type="term" value="C:nucleus"/>
    <property type="evidence" value="ECO:0007669"/>
    <property type="project" value="UniProtKB-SubCell"/>
</dbReference>
<evidence type="ECO:0000256" key="3">
    <source>
        <dbReference type="ARBA" id="ARBA00023242"/>
    </source>
</evidence>
<name>A0A8J7P813_ATRSP</name>
<feature type="non-terminal residue" evidence="9">
    <location>
        <position position="806"/>
    </location>
</feature>
<feature type="region of interest" description="Disordered" evidence="7">
    <location>
        <begin position="109"/>
        <end position="138"/>
    </location>
</feature>
<evidence type="ECO:0000256" key="1">
    <source>
        <dbReference type="ARBA" id="ARBA00004123"/>
    </source>
</evidence>
<evidence type="ECO:0000256" key="7">
    <source>
        <dbReference type="SAM" id="MobiDB-lite"/>
    </source>
</evidence>
<comment type="caution">
    <text evidence="9">The sequence shown here is derived from an EMBL/GenBank/DDBJ whole genome shotgun (WGS) entry which is preliminary data.</text>
</comment>
<comment type="subcellular location">
    <subcellularLocation>
        <location evidence="1">Nucleus</location>
    </subcellularLocation>
</comment>
<sequence>MITIKALTVHDELHQEEHCTQVRNEESKNENGKDETGESHSTGSVDTSLTRDIEKPWVRTDKVGQEVPFENEDQSHASLLAASHPQDSLNNLIYHASPLESIKELDEMDGREEQVSELERSPGDGAVKIKQQDTDDGFPLQSEKERCEVQAGSNPGAVLIGQSVFEETLESTIMRDENEPLDPAGKDLLQVTPNGEHHQKESHKALVLADDRWERVSSRASDEREIQQELKEHHQSTEQCGKDDREGVMECKGDRLSPSEPSIQELQDLELKHESYQSEINRLCNNVKDSKMRIRELENELCTEKRKSECHAHRIRELEMEMSNSSLIGVLTECKTKVEQLEELRYSSRELMIQLQEANRIAVCLKQRIFHLEEERTFKQQQLVNLGEELEGSRKALEQKNREMVKVKVQVQALNKELGRTQDKKLCPAECLSNGHTVDQPHRRSRNDTNNSKARNAEKAMTALARFRQAQMEEGKVKERRPFLASECNELPKAEKWRRQIISEISKKVAQIQNAGLGEFKIRDLNDEINKLLREKGHWEVRIKELGGPDYGRVGPKMLDHEGKEVPGNRGYKYFGAAKDLPGVRELFEKEPVPPPRKTRAELMKDVDAEYYGYRDEDDGVLVPLEQEYEKQALLGINLLSLGLSVPSWGYFFISCITAAIITILKMSLVLARLHTASDKTATPAAVPDGCLQACRDITERFITEAVEKWKAEREARLAGGGVGEKEEEEEEYIYAVQDEEHSDEEMGEQLEGEEGSQTFIAHVPVPSQKEIEEALVRRKKMELLQKYASEALMAQSEEARTLLGL</sequence>
<reference evidence="9" key="1">
    <citation type="journal article" date="2021" name="Cell">
        <title>Tracing the genetic footprints of vertebrate landing in non-teleost ray-finned fishes.</title>
        <authorList>
            <person name="Bi X."/>
            <person name="Wang K."/>
            <person name="Yang L."/>
            <person name="Pan H."/>
            <person name="Jiang H."/>
            <person name="Wei Q."/>
            <person name="Fang M."/>
            <person name="Yu H."/>
            <person name="Zhu C."/>
            <person name="Cai Y."/>
            <person name="He Y."/>
            <person name="Gan X."/>
            <person name="Zeng H."/>
            <person name="Yu D."/>
            <person name="Zhu Y."/>
            <person name="Jiang H."/>
            <person name="Qiu Q."/>
            <person name="Yang H."/>
            <person name="Zhang Y.E."/>
            <person name="Wang W."/>
            <person name="Zhu M."/>
            <person name="He S."/>
            <person name="Zhang G."/>
        </authorList>
    </citation>
    <scope>NUCLEOTIDE SEQUENCE</scope>
    <source>
        <strain evidence="9">Allg_001</strain>
    </source>
</reference>
<evidence type="ECO:0000313" key="9">
    <source>
        <dbReference type="EMBL" id="MBN3325345.1"/>
    </source>
</evidence>
<keyword evidence="10" id="KW-1185">Reference proteome</keyword>
<keyword evidence="3" id="KW-0539">Nucleus</keyword>
<dbReference type="InterPro" id="IPR009360">
    <property type="entry name" value="Isy1"/>
</dbReference>
<feature type="coiled-coil region" evidence="6">
    <location>
        <begin position="355"/>
        <end position="424"/>
    </location>
</feature>
<dbReference type="Proteomes" id="UP000736164">
    <property type="component" value="Unassembled WGS sequence"/>
</dbReference>
<feature type="non-terminal residue" evidence="9">
    <location>
        <position position="1"/>
    </location>
</feature>
<feature type="compositionally biased region" description="Basic and acidic residues" evidence="7">
    <location>
        <begin position="8"/>
        <end position="38"/>
    </location>
</feature>
<evidence type="ECO:0000313" key="10">
    <source>
        <dbReference type="Proteomes" id="UP000736164"/>
    </source>
</evidence>
<feature type="coiled-coil region" evidence="6">
    <location>
        <begin position="266"/>
        <end position="300"/>
    </location>
</feature>
<feature type="compositionally biased region" description="Basic and acidic residues" evidence="7">
    <location>
        <begin position="49"/>
        <end position="64"/>
    </location>
</feature>
<dbReference type="PANTHER" id="PTHR13021">
    <property type="entry name" value="PRE-MRNA-SPLICING FACTOR ISY1"/>
    <property type="match status" value="1"/>
</dbReference>
<protein>
    <recommendedName>
        <fullName evidence="5">Pre-mRNA-splicing factor ISY1 homolog</fullName>
    </recommendedName>
</protein>
<comment type="subunit">
    <text evidence="4">Identified in the spliceosome C complex. Component of the XAB2 complex, a multimeric protein complex composed of XAB2, PRPF19, AQR, ZNF830, ISY1, and PPIE. Identified in a pentameric intron-binding (IB) complex composed of AQR, XAB2, ISY1, ZNF830 and PPIE that is incorporated into the spliceosome as a preassembled complex. The IB complex does not contain PRPF19. Interacts with CPSF3; this interaction is in an RNA independent manner. Interacts with the microprocessor complex subunits DGCR8 and DROSHA; this interaction is in an RNA dependent manner.</text>
</comment>
<keyword evidence="8" id="KW-0472">Membrane</keyword>
<keyword evidence="6" id="KW-0175">Coiled coil</keyword>
<keyword evidence="8" id="KW-0812">Transmembrane</keyword>
<feature type="region of interest" description="Disordered" evidence="7">
    <location>
        <begin position="433"/>
        <end position="457"/>
    </location>
</feature>
<evidence type="ECO:0000256" key="6">
    <source>
        <dbReference type="SAM" id="Coils"/>
    </source>
</evidence>
<evidence type="ECO:0000256" key="8">
    <source>
        <dbReference type="SAM" id="Phobius"/>
    </source>
</evidence>
<feature type="compositionally biased region" description="Basic and acidic residues" evidence="7">
    <location>
        <begin position="218"/>
        <end position="257"/>
    </location>
</feature>
<dbReference type="InterPro" id="IPR037200">
    <property type="entry name" value="Isy1_sf"/>
</dbReference>